<evidence type="ECO:0000313" key="3">
    <source>
        <dbReference type="EMBL" id="CAI8024324.1"/>
    </source>
</evidence>
<dbReference type="EMBL" id="CASHTH010002070">
    <property type="protein sequence ID" value="CAI8024324.1"/>
    <property type="molecule type" value="Genomic_DNA"/>
</dbReference>
<dbReference type="AlphaFoldDB" id="A0AA35WL16"/>
<dbReference type="Proteomes" id="UP001174909">
    <property type="component" value="Unassembled WGS sequence"/>
</dbReference>
<protein>
    <submittedName>
        <fullName evidence="3">Uncharacterized protein</fullName>
    </submittedName>
</protein>
<keyword evidence="4" id="KW-1185">Reference proteome</keyword>
<accession>A0AA35WL16</accession>
<feature type="transmembrane region" description="Helical" evidence="2">
    <location>
        <begin position="6"/>
        <end position="26"/>
    </location>
</feature>
<proteinExistence type="predicted"/>
<keyword evidence="2" id="KW-0812">Transmembrane</keyword>
<sequence>MVLFCISASFFILGIIIICGGMLCKIGRLHRHFRNKSYEILEGRDPSQHHISSSTLSEDERPSKNTRQLAHPPQP</sequence>
<feature type="region of interest" description="Disordered" evidence="1">
    <location>
        <begin position="44"/>
        <end position="75"/>
    </location>
</feature>
<evidence type="ECO:0000256" key="1">
    <source>
        <dbReference type="SAM" id="MobiDB-lite"/>
    </source>
</evidence>
<reference evidence="3" key="1">
    <citation type="submission" date="2023-03" db="EMBL/GenBank/DDBJ databases">
        <authorList>
            <person name="Steffen K."/>
            <person name="Cardenas P."/>
        </authorList>
    </citation>
    <scope>NUCLEOTIDE SEQUENCE</scope>
</reference>
<organism evidence="3 4">
    <name type="scientific">Geodia barretti</name>
    <name type="common">Barrett's horny sponge</name>
    <dbReference type="NCBI Taxonomy" id="519541"/>
    <lineage>
        <taxon>Eukaryota</taxon>
        <taxon>Metazoa</taxon>
        <taxon>Porifera</taxon>
        <taxon>Demospongiae</taxon>
        <taxon>Heteroscleromorpha</taxon>
        <taxon>Tetractinellida</taxon>
        <taxon>Astrophorina</taxon>
        <taxon>Geodiidae</taxon>
        <taxon>Geodia</taxon>
    </lineage>
</organism>
<gene>
    <name evidence="3" type="ORF">GBAR_LOCUS14135</name>
</gene>
<name>A0AA35WL16_GEOBA</name>
<keyword evidence="2" id="KW-1133">Transmembrane helix</keyword>
<keyword evidence="2" id="KW-0472">Membrane</keyword>
<feature type="non-terminal residue" evidence="3">
    <location>
        <position position="1"/>
    </location>
</feature>
<comment type="caution">
    <text evidence="3">The sequence shown here is derived from an EMBL/GenBank/DDBJ whole genome shotgun (WGS) entry which is preliminary data.</text>
</comment>
<evidence type="ECO:0000313" key="4">
    <source>
        <dbReference type="Proteomes" id="UP001174909"/>
    </source>
</evidence>
<evidence type="ECO:0000256" key="2">
    <source>
        <dbReference type="SAM" id="Phobius"/>
    </source>
</evidence>